<gene>
    <name evidence="1" type="ORF">M595_0321</name>
</gene>
<name>U7QQN4_9CYAN</name>
<evidence type="ECO:0000313" key="2">
    <source>
        <dbReference type="Proteomes" id="UP000017127"/>
    </source>
</evidence>
<proteinExistence type="predicted"/>
<protein>
    <submittedName>
        <fullName evidence="1">Uncharacterized protein</fullName>
    </submittedName>
</protein>
<dbReference type="AlphaFoldDB" id="U7QQN4"/>
<dbReference type="EMBL" id="AUZM01000002">
    <property type="protein sequence ID" value="ERT09587.1"/>
    <property type="molecule type" value="Genomic_DNA"/>
</dbReference>
<comment type="caution">
    <text evidence="1">The sequence shown here is derived from an EMBL/GenBank/DDBJ whole genome shotgun (WGS) entry which is preliminary data.</text>
</comment>
<dbReference type="Proteomes" id="UP000017127">
    <property type="component" value="Unassembled WGS sequence"/>
</dbReference>
<keyword evidence="2" id="KW-1185">Reference proteome</keyword>
<accession>U7QQN4</accession>
<sequence length="40" mass="4421">MDAIITLALNSNSPKKLSLGVQYPPRLSRNQWGKSQITPP</sequence>
<organism evidence="1 2">
    <name type="scientific">Lyngbya aestuarii BL J</name>
    <dbReference type="NCBI Taxonomy" id="1348334"/>
    <lineage>
        <taxon>Bacteria</taxon>
        <taxon>Bacillati</taxon>
        <taxon>Cyanobacteriota</taxon>
        <taxon>Cyanophyceae</taxon>
        <taxon>Oscillatoriophycideae</taxon>
        <taxon>Oscillatoriales</taxon>
        <taxon>Microcoleaceae</taxon>
        <taxon>Lyngbya</taxon>
    </lineage>
</organism>
<evidence type="ECO:0000313" key="1">
    <source>
        <dbReference type="EMBL" id="ERT09587.1"/>
    </source>
</evidence>
<reference evidence="1 2" key="1">
    <citation type="journal article" date="2013" name="Front. Microbiol.">
        <title>Comparative genomic analyses of the cyanobacterium, Lyngbya aestuarii BL J, a powerful hydrogen producer.</title>
        <authorList>
            <person name="Kothari A."/>
            <person name="Vaughn M."/>
            <person name="Garcia-Pichel F."/>
        </authorList>
    </citation>
    <scope>NUCLEOTIDE SEQUENCE [LARGE SCALE GENOMIC DNA]</scope>
    <source>
        <strain evidence="1 2">BL J</strain>
    </source>
</reference>